<dbReference type="VEuPathDB" id="FungiDB:ASPCADRAFT_202441"/>
<evidence type="ECO:0000256" key="2">
    <source>
        <dbReference type="ARBA" id="ARBA00022801"/>
    </source>
</evidence>
<feature type="chain" id="PRO_5011827729" description="Carboxylic ester hydrolase" evidence="3">
    <location>
        <begin position="22"/>
        <end position="554"/>
    </location>
</feature>
<dbReference type="InterPro" id="IPR029058">
    <property type="entry name" value="AB_hydrolase_fold"/>
</dbReference>
<reference evidence="6" key="1">
    <citation type="journal article" date="2017" name="Genome Biol.">
        <title>Comparative genomics reveals high biological diversity and specific adaptations in the industrially and medically important fungal genus Aspergillus.</title>
        <authorList>
            <person name="de Vries R.P."/>
            <person name="Riley R."/>
            <person name="Wiebenga A."/>
            <person name="Aguilar-Osorio G."/>
            <person name="Amillis S."/>
            <person name="Uchima C.A."/>
            <person name="Anderluh G."/>
            <person name="Asadollahi M."/>
            <person name="Askin M."/>
            <person name="Barry K."/>
            <person name="Battaglia E."/>
            <person name="Bayram O."/>
            <person name="Benocci T."/>
            <person name="Braus-Stromeyer S.A."/>
            <person name="Caldana C."/>
            <person name="Canovas D."/>
            <person name="Cerqueira G.C."/>
            <person name="Chen F."/>
            <person name="Chen W."/>
            <person name="Choi C."/>
            <person name="Clum A."/>
            <person name="Dos Santos R.A."/>
            <person name="Damasio A.R."/>
            <person name="Diallinas G."/>
            <person name="Emri T."/>
            <person name="Fekete E."/>
            <person name="Flipphi M."/>
            <person name="Freyberg S."/>
            <person name="Gallo A."/>
            <person name="Gournas C."/>
            <person name="Habgood R."/>
            <person name="Hainaut M."/>
            <person name="Harispe M.L."/>
            <person name="Henrissat B."/>
            <person name="Hilden K.S."/>
            <person name="Hope R."/>
            <person name="Hossain A."/>
            <person name="Karabika E."/>
            <person name="Karaffa L."/>
            <person name="Karanyi Z."/>
            <person name="Krasevec N."/>
            <person name="Kuo A."/>
            <person name="Kusch H."/>
            <person name="LaButti K."/>
            <person name="Lagendijk E.L."/>
            <person name="Lapidus A."/>
            <person name="Levasseur A."/>
            <person name="Lindquist E."/>
            <person name="Lipzen A."/>
            <person name="Logrieco A.F."/>
            <person name="MacCabe A."/>
            <person name="Maekelae M.R."/>
            <person name="Malavazi I."/>
            <person name="Melin P."/>
            <person name="Meyer V."/>
            <person name="Mielnichuk N."/>
            <person name="Miskei M."/>
            <person name="Molnar A.P."/>
            <person name="Mule G."/>
            <person name="Ngan C.Y."/>
            <person name="Orejas M."/>
            <person name="Orosz E."/>
            <person name="Ouedraogo J.P."/>
            <person name="Overkamp K.M."/>
            <person name="Park H.-S."/>
            <person name="Perrone G."/>
            <person name="Piumi F."/>
            <person name="Punt P.J."/>
            <person name="Ram A.F."/>
            <person name="Ramon A."/>
            <person name="Rauscher S."/>
            <person name="Record E."/>
            <person name="Riano-Pachon D.M."/>
            <person name="Robert V."/>
            <person name="Roehrig J."/>
            <person name="Ruller R."/>
            <person name="Salamov A."/>
            <person name="Salih N.S."/>
            <person name="Samson R.A."/>
            <person name="Sandor E."/>
            <person name="Sanguinetti M."/>
            <person name="Schuetze T."/>
            <person name="Sepcic K."/>
            <person name="Shelest E."/>
            <person name="Sherlock G."/>
            <person name="Sophianopoulou V."/>
            <person name="Squina F.M."/>
            <person name="Sun H."/>
            <person name="Susca A."/>
            <person name="Todd R.B."/>
            <person name="Tsang A."/>
            <person name="Unkles S.E."/>
            <person name="van de Wiele N."/>
            <person name="van Rossen-Uffink D."/>
            <person name="Oliveira J.V."/>
            <person name="Vesth T.C."/>
            <person name="Visser J."/>
            <person name="Yu J.-H."/>
            <person name="Zhou M."/>
            <person name="Andersen M.R."/>
            <person name="Archer D.B."/>
            <person name="Baker S.E."/>
            <person name="Benoit I."/>
            <person name="Brakhage A.A."/>
            <person name="Braus G.H."/>
            <person name="Fischer R."/>
            <person name="Frisvad J.C."/>
            <person name="Goldman G.H."/>
            <person name="Houbraken J."/>
            <person name="Oakley B."/>
            <person name="Pocsi I."/>
            <person name="Scazzocchio C."/>
            <person name="Seiboth B."/>
            <person name="vanKuyk P.A."/>
            <person name="Wortman J."/>
            <person name="Dyer P.S."/>
            <person name="Grigoriev I.V."/>
        </authorList>
    </citation>
    <scope>NUCLEOTIDE SEQUENCE [LARGE SCALE GENOMIC DNA]</scope>
    <source>
        <strain evidence="6">ITEM 5010</strain>
    </source>
</reference>
<dbReference type="STRING" id="602072.A0A1R3S1H4"/>
<dbReference type="PROSITE" id="PS00941">
    <property type="entry name" value="CARBOXYLESTERASE_B_2"/>
    <property type="match status" value="1"/>
</dbReference>
<dbReference type="AlphaFoldDB" id="A0A1R3S1H4"/>
<gene>
    <name evidence="5" type="ORF">ASPCADRAFT_202441</name>
</gene>
<dbReference type="PANTHER" id="PTHR11559">
    <property type="entry name" value="CARBOXYLESTERASE"/>
    <property type="match status" value="1"/>
</dbReference>
<dbReference type="OrthoDB" id="408631at2759"/>
<comment type="similarity">
    <text evidence="1 3">Belongs to the type-B carboxylesterase/lipase family.</text>
</comment>
<dbReference type="Pfam" id="PF00135">
    <property type="entry name" value="COesterase"/>
    <property type="match status" value="1"/>
</dbReference>
<dbReference type="Proteomes" id="UP000188318">
    <property type="component" value="Unassembled WGS sequence"/>
</dbReference>
<organism evidence="5 6">
    <name type="scientific">Aspergillus carbonarius (strain ITEM 5010)</name>
    <dbReference type="NCBI Taxonomy" id="602072"/>
    <lineage>
        <taxon>Eukaryota</taxon>
        <taxon>Fungi</taxon>
        <taxon>Dikarya</taxon>
        <taxon>Ascomycota</taxon>
        <taxon>Pezizomycotina</taxon>
        <taxon>Eurotiomycetes</taxon>
        <taxon>Eurotiomycetidae</taxon>
        <taxon>Eurotiales</taxon>
        <taxon>Aspergillaceae</taxon>
        <taxon>Aspergillus</taxon>
        <taxon>Aspergillus subgen. Circumdati</taxon>
    </lineage>
</organism>
<feature type="signal peptide" evidence="3">
    <location>
        <begin position="1"/>
        <end position="21"/>
    </location>
</feature>
<dbReference type="InterPro" id="IPR002018">
    <property type="entry name" value="CarbesteraseB"/>
</dbReference>
<sequence>MHLIREGYLLFFLFSICLASASLPIVDLGYELHQAIFFDETTQTYNFSNIRYAAPPTGTRRFLPPSPPIENRTGIQNGSIGRVCPQGLPIWSAEIMVPFLESVLSDTQFNQSGNVSDYPVVWPPGDSRVTEDCLFLDVVVPKGVFEGRRSGGDASAPVLVWINGGGYIAGDKSEQDPKGLFMRNTDTREEFIYVAVNYRLGAFGWLSDTEGMANAGLYDQRLALEWVRQYICLFGGDLSRVTVMGQSAGGGSIIHQIAARGPNGTAADLPFHQAIIQSPTWYPLTMEQQESTLRQFLDLLNVTSIQEARRLPSNLLMTANAHQVATTLVYGTFTYGPVVDGSLVPDLPSRAMLAPNFKWKNLRVMTSHTSNEGLAFTPPAGANNSAYPSIIEAYAPSLTPQAMEDIARNLYPPRYNSSSEESLGYGSSLERTALTVSDAFFRCKNLYLNTVFDTAYASIFSMQPGLHSQDLAFTFYNHSQPGVTVGLFDEELALTMQDYIISFVRQGYPSSANATDWEVYADNGHVLNMELSDVSMIADPIDKNRCRLWWDLSG</sequence>
<keyword evidence="6" id="KW-1185">Reference proteome</keyword>
<dbReference type="EC" id="3.1.1.-" evidence="3"/>
<keyword evidence="3" id="KW-0732">Signal</keyword>
<accession>A0A1R3S1H4</accession>
<dbReference type="PROSITE" id="PS00122">
    <property type="entry name" value="CARBOXYLESTERASE_B_1"/>
    <property type="match status" value="1"/>
</dbReference>
<evidence type="ECO:0000256" key="1">
    <source>
        <dbReference type="ARBA" id="ARBA00005964"/>
    </source>
</evidence>
<dbReference type="GO" id="GO:0016787">
    <property type="term" value="F:hydrolase activity"/>
    <property type="evidence" value="ECO:0007669"/>
    <property type="project" value="UniProtKB-KW"/>
</dbReference>
<feature type="domain" description="Carboxylesterase type B" evidence="4">
    <location>
        <begin position="40"/>
        <end position="549"/>
    </location>
</feature>
<evidence type="ECO:0000256" key="3">
    <source>
        <dbReference type="RuleBase" id="RU361235"/>
    </source>
</evidence>
<dbReference type="InterPro" id="IPR050309">
    <property type="entry name" value="Type-B_Carboxylest/Lipase"/>
</dbReference>
<dbReference type="SUPFAM" id="SSF53474">
    <property type="entry name" value="alpha/beta-Hydrolases"/>
    <property type="match status" value="1"/>
</dbReference>
<evidence type="ECO:0000313" key="6">
    <source>
        <dbReference type="Proteomes" id="UP000188318"/>
    </source>
</evidence>
<proteinExistence type="inferred from homology"/>
<dbReference type="EMBL" id="KV907493">
    <property type="protein sequence ID" value="OOG00605.1"/>
    <property type="molecule type" value="Genomic_DNA"/>
</dbReference>
<dbReference type="OMA" id="QNIRYAQ"/>
<evidence type="ECO:0000259" key="4">
    <source>
        <dbReference type="Pfam" id="PF00135"/>
    </source>
</evidence>
<keyword evidence="2 3" id="KW-0378">Hydrolase</keyword>
<dbReference type="Gene3D" id="3.40.50.1820">
    <property type="entry name" value="alpha/beta hydrolase"/>
    <property type="match status" value="1"/>
</dbReference>
<dbReference type="InterPro" id="IPR019819">
    <property type="entry name" value="Carboxylesterase_B_CS"/>
</dbReference>
<dbReference type="InterPro" id="IPR019826">
    <property type="entry name" value="Carboxylesterase_B_AS"/>
</dbReference>
<protein>
    <recommendedName>
        <fullName evidence="3">Carboxylic ester hydrolase</fullName>
        <ecNumber evidence="3">3.1.1.-</ecNumber>
    </recommendedName>
</protein>
<evidence type="ECO:0000313" key="5">
    <source>
        <dbReference type="EMBL" id="OOG00605.1"/>
    </source>
</evidence>
<name>A0A1R3S1H4_ASPC5</name>